<dbReference type="PANTHER" id="PTHR34702:SF1">
    <property type="entry name" value="NA(+)_H(+) ANTIPORTER SUBUNIT F"/>
    <property type="match status" value="1"/>
</dbReference>
<comment type="similarity">
    <text evidence="2 8">Belongs to the CPA3 antiporters (TC 2.A.63) subunit F family.</text>
</comment>
<keyword evidence="4 8" id="KW-1003">Cell membrane</keyword>
<reference evidence="11" key="1">
    <citation type="submission" date="2016-10" db="EMBL/GenBank/DDBJ databases">
        <authorList>
            <person name="Varghese N."/>
            <person name="Submissions S."/>
        </authorList>
    </citation>
    <scope>NUCLEOTIDE SEQUENCE [LARGE SCALE GENOMIC DNA]</scope>
    <source>
        <strain evidence="11">CECT 8338</strain>
    </source>
</reference>
<evidence type="ECO:0000256" key="3">
    <source>
        <dbReference type="ARBA" id="ARBA00022448"/>
    </source>
</evidence>
<evidence type="ECO:0000256" key="6">
    <source>
        <dbReference type="ARBA" id="ARBA00022989"/>
    </source>
</evidence>
<evidence type="ECO:0000256" key="2">
    <source>
        <dbReference type="ARBA" id="ARBA00009212"/>
    </source>
</evidence>
<dbReference type="PANTHER" id="PTHR34702">
    <property type="entry name" value="NA(+)/H(+) ANTIPORTER SUBUNIT F1"/>
    <property type="match status" value="1"/>
</dbReference>
<dbReference type="OrthoDB" id="9800226at2"/>
<evidence type="ECO:0000256" key="9">
    <source>
        <dbReference type="SAM" id="Phobius"/>
    </source>
</evidence>
<proteinExistence type="inferred from homology"/>
<sequence>MLDYVILLCMGIMSVAVFLTVLRLLRGPDLPDRILALDTLYINAIALIMLLGMFLASDLFFEAALLIAVMGFVGTVAVAKHLLRGDIIE</sequence>
<dbReference type="GO" id="GO:0005886">
    <property type="term" value="C:plasma membrane"/>
    <property type="evidence" value="ECO:0007669"/>
    <property type="project" value="UniProtKB-SubCell"/>
</dbReference>
<evidence type="ECO:0000256" key="1">
    <source>
        <dbReference type="ARBA" id="ARBA00004651"/>
    </source>
</evidence>
<keyword evidence="5 9" id="KW-0812">Transmembrane</keyword>
<dbReference type="PIRSF" id="PIRSF028784">
    <property type="entry name" value="MrpF"/>
    <property type="match status" value="1"/>
</dbReference>
<feature type="transmembrane region" description="Helical" evidence="9">
    <location>
        <begin position="6"/>
        <end position="25"/>
    </location>
</feature>
<dbReference type="AlphaFoldDB" id="A0A1H2FZH2"/>
<evidence type="ECO:0000256" key="8">
    <source>
        <dbReference type="PIRNR" id="PIRNR028784"/>
    </source>
</evidence>
<evidence type="ECO:0000256" key="5">
    <source>
        <dbReference type="ARBA" id="ARBA00022692"/>
    </source>
</evidence>
<dbReference type="NCBIfam" id="NF004812">
    <property type="entry name" value="PRK06161.1"/>
    <property type="match status" value="1"/>
</dbReference>
<keyword evidence="3 8" id="KW-0813">Transport</keyword>
<organism evidence="10 11">
    <name type="scientific">Halopseudomonas salegens</name>
    <dbReference type="NCBI Taxonomy" id="1434072"/>
    <lineage>
        <taxon>Bacteria</taxon>
        <taxon>Pseudomonadati</taxon>
        <taxon>Pseudomonadota</taxon>
        <taxon>Gammaproteobacteria</taxon>
        <taxon>Pseudomonadales</taxon>
        <taxon>Pseudomonadaceae</taxon>
        <taxon>Halopseudomonas</taxon>
    </lineage>
</organism>
<dbReference type="STRING" id="1434072.SAMN05216210_1923"/>
<keyword evidence="8" id="KW-0050">Antiport</keyword>
<evidence type="ECO:0000256" key="7">
    <source>
        <dbReference type="ARBA" id="ARBA00023136"/>
    </source>
</evidence>
<keyword evidence="8" id="KW-0406">Ion transport</keyword>
<keyword evidence="11" id="KW-1185">Reference proteome</keyword>
<comment type="subcellular location">
    <subcellularLocation>
        <location evidence="1 8">Cell membrane</location>
        <topology evidence="1 8">Multi-pass membrane protein</topology>
    </subcellularLocation>
</comment>
<keyword evidence="6 9" id="KW-1133">Transmembrane helix</keyword>
<gene>
    <name evidence="10" type="ORF">SAMN05216210_1923</name>
</gene>
<accession>A0A1H2FZH2</accession>
<dbReference type="InterPro" id="IPR007208">
    <property type="entry name" value="MrpF/PhaF-like"/>
</dbReference>
<evidence type="ECO:0000313" key="11">
    <source>
        <dbReference type="Proteomes" id="UP000243924"/>
    </source>
</evidence>
<dbReference type="EMBL" id="LT629787">
    <property type="protein sequence ID" value="SDU12774.1"/>
    <property type="molecule type" value="Genomic_DNA"/>
</dbReference>
<dbReference type="RefSeq" id="WP_092386358.1">
    <property type="nucleotide sequence ID" value="NZ_LT629787.1"/>
</dbReference>
<dbReference type="GO" id="GO:0015385">
    <property type="term" value="F:sodium:proton antiporter activity"/>
    <property type="evidence" value="ECO:0007669"/>
    <property type="project" value="TreeGrafter"/>
</dbReference>
<evidence type="ECO:0000256" key="4">
    <source>
        <dbReference type="ARBA" id="ARBA00022475"/>
    </source>
</evidence>
<dbReference type="Pfam" id="PF04066">
    <property type="entry name" value="MrpF_PhaF"/>
    <property type="match status" value="1"/>
</dbReference>
<feature type="transmembrane region" description="Helical" evidence="9">
    <location>
        <begin position="37"/>
        <end position="57"/>
    </location>
</feature>
<protein>
    <submittedName>
        <fullName evidence="10">Multisubunit potassium/proton antiporter, PhaF subunit</fullName>
    </submittedName>
</protein>
<keyword evidence="7 8" id="KW-0472">Membrane</keyword>
<dbReference type="Proteomes" id="UP000243924">
    <property type="component" value="Chromosome I"/>
</dbReference>
<feature type="transmembrane region" description="Helical" evidence="9">
    <location>
        <begin position="63"/>
        <end position="83"/>
    </location>
</feature>
<evidence type="ECO:0000313" key="10">
    <source>
        <dbReference type="EMBL" id="SDU12774.1"/>
    </source>
</evidence>
<name>A0A1H2FZH2_9GAMM</name>